<reference evidence="2 3" key="1">
    <citation type="submission" date="2016-10" db="EMBL/GenBank/DDBJ databases">
        <authorList>
            <person name="de Groot N.N."/>
        </authorList>
    </citation>
    <scope>NUCLEOTIDE SEQUENCE [LARGE SCALE GENOMIC DNA]</scope>
    <source>
        <strain evidence="2 3">CGMCC 1.11147</strain>
    </source>
</reference>
<accession>A0A1G9ZWK9</accession>
<dbReference type="EMBL" id="FNIC01000002">
    <property type="protein sequence ID" value="SDN25598.1"/>
    <property type="molecule type" value="Genomic_DNA"/>
</dbReference>
<proteinExistence type="predicted"/>
<dbReference type="GO" id="GO:0016757">
    <property type="term" value="F:glycosyltransferase activity"/>
    <property type="evidence" value="ECO:0007669"/>
    <property type="project" value="InterPro"/>
</dbReference>
<protein>
    <submittedName>
        <fullName evidence="2">Capsular polysaccharide biosynthesis protein</fullName>
    </submittedName>
</protein>
<evidence type="ECO:0000259" key="1">
    <source>
        <dbReference type="Pfam" id="PF04577"/>
    </source>
</evidence>
<dbReference type="RefSeq" id="WP_091023967.1">
    <property type="nucleotide sequence ID" value="NZ_BKAE01000019.1"/>
</dbReference>
<organism evidence="2 3">
    <name type="scientific">Nocardioides szechwanensis</name>
    <dbReference type="NCBI Taxonomy" id="1005944"/>
    <lineage>
        <taxon>Bacteria</taxon>
        <taxon>Bacillati</taxon>
        <taxon>Actinomycetota</taxon>
        <taxon>Actinomycetes</taxon>
        <taxon>Propionibacteriales</taxon>
        <taxon>Nocardioidaceae</taxon>
        <taxon>Nocardioides</taxon>
    </lineage>
</organism>
<dbReference type="Proteomes" id="UP000199004">
    <property type="component" value="Unassembled WGS sequence"/>
</dbReference>
<dbReference type="InterPro" id="IPR049625">
    <property type="entry name" value="Glyco_transf_61_cat"/>
</dbReference>
<keyword evidence="3" id="KW-1185">Reference proteome</keyword>
<evidence type="ECO:0000313" key="3">
    <source>
        <dbReference type="Proteomes" id="UP000199004"/>
    </source>
</evidence>
<name>A0A1G9ZWK9_9ACTN</name>
<gene>
    <name evidence="2" type="ORF">SAMN05192576_1861</name>
</gene>
<evidence type="ECO:0000313" key="2">
    <source>
        <dbReference type="EMBL" id="SDN25598.1"/>
    </source>
</evidence>
<dbReference type="AlphaFoldDB" id="A0A1G9ZWK9"/>
<dbReference type="STRING" id="1005944.SAMN05192576_1861"/>
<dbReference type="OrthoDB" id="5116883at2"/>
<feature type="domain" description="Glycosyltransferase 61 catalytic" evidence="1">
    <location>
        <begin position="299"/>
        <end position="472"/>
    </location>
</feature>
<dbReference type="Pfam" id="PF04577">
    <property type="entry name" value="Glyco_transf_61"/>
    <property type="match status" value="1"/>
</dbReference>
<sequence>MTGSWLAPRLADAREGRVALVVRPGEPAPPDVQALLTSYDVVPVVLEVDGDLDDLHLRLAALGRLDVLVDCARGPGTTKRVLRLVHHVRRGGGYLVLKPDPDAHRREAGRLDDLLAALQEDPPPHAPARGRDRRGDAVADRAALAHSVTGVVVTDEAIAFEVTVDTVAKVREAEADRFLTLRGRADDVLVTVPAASWDARAEVRASSPPPLNPLPTHVEAPALSVRSYRDVVCLPRQAVLADDFVLPESFRDSARHRVRTAVLVDWAHGFFRRPDDVMAQAEPLPGTFFHLDPHLPEHFGHAMTEQLSHLWGWHRARELDPDLRALVMGHEGRPLPNWQVELLEAGGVPAEALVVPSGPVRVERLLACSPAYGIGSFVHPEILGTWELVGSALAGRTAPSEVRRVFLTRTHGKRACRNRDEVEGWFADAGFLVVSPETLPLADQVRLVRDAEVVAGFAGSAMFHIALAERPLHVVVVGSENYPAHNEHQMAALRGHRLDLVVCRPDVPRGEGFSLEAFHSDFAVDPDQEGRFLRSVLSEL</sequence>